<keyword evidence="3" id="KW-0812">Transmembrane</keyword>
<evidence type="ECO:0008006" key="6">
    <source>
        <dbReference type="Google" id="ProtNLM"/>
    </source>
</evidence>
<organism evidence="4 5">
    <name type="scientific">Meripilus lineatus</name>
    <dbReference type="NCBI Taxonomy" id="2056292"/>
    <lineage>
        <taxon>Eukaryota</taxon>
        <taxon>Fungi</taxon>
        <taxon>Dikarya</taxon>
        <taxon>Basidiomycota</taxon>
        <taxon>Agaricomycotina</taxon>
        <taxon>Agaricomycetes</taxon>
        <taxon>Polyporales</taxon>
        <taxon>Meripilaceae</taxon>
        <taxon>Meripilus</taxon>
    </lineage>
</organism>
<protein>
    <recommendedName>
        <fullName evidence="6">S-adenosyl-L-methionine-dependent methyltransferase</fullName>
    </recommendedName>
</protein>
<evidence type="ECO:0000313" key="4">
    <source>
        <dbReference type="EMBL" id="KAJ3475751.1"/>
    </source>
</evidence>
<dbReference type="PANTHER" id="PTHR43317">
    <property type="entry name" value="THERMOSPERMINE SYNTHASE ACAULIS5"/>
    <property type="match status" value="1"/>
</dbReference>
<accession>A0AAD5UT01</accession>
<keyword evidence="3" id="KW-0472">Membrane</keyword>
<feature type="transmembrane region" description="Helical" evidence="3">
    <location>
        <begin position="58"/>
        <end position="85"/>
    </location>
</feature>
<dbReference type="EMBL" id="JANAWD010000805">
    <property type="protein sequence ID" value="KAJ3475751.1"/>
    <property type="molecule type" value="Genomic_DNA"/>
</dbReference>
<name>A0AAD5UT01_9APHY</name>
<dbReference type="InterPro" id="IPR029063">
    <property type="entry name" value="SAM-dependent_MTases_sf"/>
</dbReference>
<evidence type="ECO:0000313" key="5">
    <source>
        <dbReference type="Proteomes" id="UP001212997"/>
    </source>
</evidence>
<dbReference type="PANTHER" id="PTHR43317:SF1">
    <property type="entry name" value="THERMOSPERMINE SYNTHASE ACAULIS5"/>
    <property type="match status" value="1"/>
</dbReference>
<dbReference type="Pfam" id="PF01564">
    <property type="entry name" value="Spermine_synth"/>
    <property type="match status" value="1"/>
</dbReference>
<feature type="transmembrane region" description="Helical" evidence="3">
    <location>
        <begin position="23"/>
        <end position="46"/>
    </location>
</feature>
<dbReference type="Proteomes" id="UP001212997">
    <property type="component" value="Unassembled WGS sequence"/>
</dbReference>
<reference evidence="4" key="1">
    <citation type="submission" date="2022-07" db="EMBL/GenBank/DDBJ databases">
        <title>Genome Sequence of Physisporinus lineatus.</title>
        <authorList>
            <person name="Buettner E."/>
        </authorList>
    </citation>
    <scope>NUCLEOTIDE SEQUENCE</scope>
    <source>
        <strain evidence="4">VT162</strain>
    </source>
</reference>
<comment type="caution">
    <text evidence="4">The sequence shown here is derived from an EMBL/GenBank/DDBJ whole genome shotgun (WGS) entry which is preliminary data.</text>
</comment>
<keyword evidence="1" id="KW-0620">Polyamine biosynthesis</keyword>
<keyword evidence="5" id="KW-1185">Reference proteome</keyword>
<dbReference type="NCBIfam" id="NF037959">
    <property type="entry name" value="MFS_SpdSyn"/>
    <property type="match status" value="1"/>
</dbReference>
<sequence>MSISPQSSPGARSPGERALANSLSLVVLTALSLVTFGYQNALLPLYGSAPTRYHLNKVVWLACILGSFAPTLPTLPVILAGGILLSVMPYTSYWTAVYTGRMGDVIWGPIATHAIVLAPILFLGTAIVKSLQDLWVVIPPLVHSDGTQIFRMVGGAAITFWALGPLTKSLNVATAPKPTASIPKKGRSKHVRDVSSTPGTRPISSAVPSGSILRVLALVALPVVATFLRPPTLAKPLLDPYTHPTAPLKVLSSAHSEYSGIVLVGEVLPPSAEAVRAGNVQEPHSLRYLRAGHSLLGGVWIGDRVYRRGGEGPLNTDLAGSPLGDSVYGTFIMQEAARLVESQGNNPRQEALVIGLGAGIASTAFVQHNLSTTVVEIDPIVYEAARRYFGLAVPEPGHLFLEDARQWVYERRVQTEHHGGEDSITSEPPPLFDIVIHDCFSGGGVPSHIFTVDFWRDLRGTMKSDGVVAVNFAGKLGSKSSRAIVITLAEVFPQCRAFHDSMEDLTEEKLRTEFINWVFFCTPSTEPLVFRGAVEADFLGSYLRERVLSTLQDREVPIQEIIGLDMPTEEKTKYILTDQHNPLAQWQETDALHHWGLMRKVLPDIFWEVY</sequence>
<evidence type="ECO:0000256" key="1">
    <source>
        <dbReference type="ARBA" id="ARBA00023115"/>
    </source>
</evidence>
<feature type="region of interest" description="Disordered" evidence="2">
    <location>
        <begin position="177"/>
        <end position="202"/>
    </location>
</feature>
<evidence type="ECO:0000256" key="3">
    <source>
        <dbReference type="SAM" id="Phobius"/>
    </source>
</evidence>
<dbReference type="Gene3D" id="3.40.50.150">
    <property type="entry name" value="Vaccinia Virus protein VP39"/>
    <property type="match status" value="1"/>
</dbReference>
<dbReference type="GO" id="GO:0006596">
    <property type="term" value="P:polyamine biosynthetic process"/>
    <property type="evidence" value="ECO:0007669"/>
    <property type="project" value="UniProtKB-KW"/>
</dbReference>
<dbReference type="AlphaFoldDB" id="A0AAD5UT01"/>
<gene>
    <name evidence="4" type="ORF">NLI96_g11629</name>
</gene>
<keyword evidence="3" id="KW-1133">Transmembrane helix</keyword>
<evidence type="ECO:0000256" key="2">
    <source>
        <dbReference type="SAM" id="MobiDB-lite"/>
    </source>
</evidence>
<dbReference type="SUPFAM" id="SSF53335">
    <property type="entry name" value="S-adenosyl-L-methionine-dependent methyltransferases"/>
    <property type="match status" value="1"/>
</dbReference>
<proteinExistence type="predicted"/>
<feature type="transmembrane region" description="Helical" evidence="3">
    <location>
        <begin position="105"/>
        <end position="128"/>
    </location>
</feature>